<dbReference type="PANTHER" id="PTHR34220">
    <property type="entry name" value="SENSOR HISTIDINE KINASE YPDA"/>
    <property type="match status" value="1"/>
</dbReference>
<dbReference type="InterPro" id="IPR050640">
    <property type="entry name" value="Bact_2-comp_sensor_kinase"/>
</dbReference>
<dbReference type="SMART" id="SM00387">
    <property type="entry name" value="HATPase_c"/>
    <property type="match status" value="1"/>
</dbReference>
<dbReference type="EMBL" id="BRXS01000001">
    <property type="protein sequence ID" value="GLC23906.1"/>
    <property type="molecule type" value="Genomic_DNA"/>
</dbReference>
<proteinExistence type="predicted"/>
<dbReference type="InterPro" id="IPR010559">
    <property type="entry name" value="Sig_transdc_His_kin_internal"/>
</dbReference>
<keyword evidence="4" id="KW-1185">Reference proteome</keyword>
<dbReference type="Proteomes" id="UP001161325">
    <property type="component" value="Unassembled WGS sequence"/>
</dbReference>
<dbReference type="GO" id="GO:0016020">
    <property type="term" value="C:membrane"/>
    <property type="evidence" value="ECO:0007669"/>
    <property type="project" value="InterPro"/>
</dbReference>
<dbReference type="SUPFAM" id="SSF55874">
    <property type="entry name" value="ATPase domain of HSP90 chaperone/DNA topoisomerase II/histidine kinase"/>
    <property type="match status" value="1"/>
</dbReference>
<evidence type="ECO:0000256" key="1">
    <source>
        <dbReference type="SAM" id="Phobius"/>
    </source>
</evidence>
<keyword evidence="1" id="KW-0812">Transmembrane</keyword>
<sequence>MPVRPPLRSPRPSIGLALLALWAVPVLVTTGQAWAAAGSAASLGSIVVRGAAFWSFWIVAAPLIAWLVRRVPPAPGQWTRAIPVHLAASVVVSIASQLFYGVIRRLEGAFIPPEYRTLGSSVRAILLDEWLGVGMLLYAAVAGAVVALDMTRRYHARDTHAAQREAELETQLVQAQLDALRAQLNPHFLFNALNSVAMLVRAGARSEAVRVLAGLGELLRHVLYGRGTPEVALREELAFVERYLAIERVRFGDRLRVAVDVEPDAMDAAVPNLLLQPLVENALKHGVAPRPDGGSVTLRARADGDVLRVEVHDDGGALAGREAPAGPGLGLANTRARLARLYGADARLRVSGDTDGTRAVVELPLRRADAASPADAGAAA</sequence>
<dbReference type="PROSITE" id="PS50109">
    <property type="entry name" value="HIS_KIN"/>
    <property type="match status" value="1"/>
</dbReference>
<organism evidence="3 4">
    <name type="scientific">Roseisolibacter agri</name>
    <dbReference type="NCBI Taxonomy" id="2014610"/>
    <lineage>
        <taxon>Bacteria</taxon>
        <taxon>Pseudomonadati</taxon>
        <taxon>Gemmatimonadota</taxon>
        <taxon>Gemmatimonadia</taxon>
        <taxon>Gemmatimonadales</taxon>
        <taxon>Gemmatimonadaceae</taxon>
        <taxon>Roseisolibacter</taxon>
    </lineage>
</organism>
<dbReference type="RefSeq" id="WP_284348352.1">
    <property type="nucleotide sequence ID" value="NZ_BRXS01000001.1"/>
</dbReference>
<dbReference type="Pfam" id="PF06580">
    <property type="entry name" value="His_kinase"/>
    <property type="match status" value="1"/>
</dbReference>
<dbReference type="Gene3D" id="3.30.565.10">
    <property type="entry name" value="Histidine kinase-like ATPase, C-terminal domain"/>
    <property type="match status" value="1"/>
</dbReference>
<dbReference type="InterPro" id="IPR005467">
    <property type="entry name" value="His_kinase_dom"/>
</dbReference>
<accession>A0AA37V5B0</accession>
<feature type="transmembrane region" description="Helical" evidence="1">
    <location>
        <begin position="51"/>
        <end position="69"/>
    </location>
</feature>
<feature type="transmembrane region" description="Helical" evidence="1">
    <location>
        <begin position="130"/>
        <end position="148"/>
    </location>
</feature>
<dbReference type="PANTHER" id="PTHR34220:SF7">
    <property type="entry name" value="SENSOR HISTIDINE KINASE YPDA"/>
    <property type="match status" value="1"/>
</dbReference>
<evidence type="ECO:0000313" key="3">
    <source>
        <dbReference type="EMBL" id="GLC23906.1"/>
    </source>
</evidence>
<dbReference type="Pfam" id="PF02518">
    <property type="entry name" value="HATPase_c"/>
    <property type="match status" value="1"/>
</dbReference>
<protein>
    <submittedName>
        <fullName evidence="3">ATPase</fullName>
    </submittedName>
</protein>
<feature type="domain" description="Histidine kinase" evidence="2">
    <location>
        <begin position="274"/>
        <end position="367"/>
    </location>
</feature>
<evidence type="ECO:0000259" key="2">
    <source>
        <dbReference type="PROSITE" id="PS50109"/>
    </source>
</evidence>
<comment type="caution">
    <text evidence="3">The sequence shown here is derived from an EMBL/GenBank/DDBJ whole genome shotgun (WGS) entry which is preliminary data.</text>
</comment>
<name>A0AA37V5B0_9BACT</name>
<feature type="transmembrane region" description="Helical" evidence="1">
    <location>
        <begin position="81"/>
        <end position="103"/>
    </location>
</feature>
<dbReference type="InterPro" id="IPR036890">
    <property type="entry name" value="HATPase_C_sf"/>
</dbReference>
<dbReference type="GO" id="GO:0000155">
    <property type="term" value="F:phosphorelay sensor kinase activity"/>
    <property type="evidence" value="ECO:0007669"/>
    <property type="project" value="InterPro"/>
</dbReference>
<keyword evidence="1" id="KW-0472">Membrane</keyword>
<dbReference type="InterPro" id="IPR003594">
    <property type="entry name" value="HATPase_dom"/>
</dbReference>
<keyword evidence="1" id="KW-1133">Transmembrane helix</keyword>
<gene>
    <name evidence="3" type="ORF">rosag_04190</name>
</gene>
<evidence type="ECO:0000313" key="4">
    <source>
        <dbReference type="Proteomes" id="UP001161325"/>
    </source>
</evidence>
<reference evidence="3" key="1">
    <citation type="submission" date="2022-08" db="EMBL/GenBank/DDBJ databases">
        <title>Draft genome sequencing of Roseisolibacter agri AW1220.</title>
        <authorList>
            <person name="Tobiishi Y."/>
            <person name="Tonouchi A."/>
        </authorList>
    </citation>
    <scope>NUCLEOTIDE SEQUENCE</scope>
    <source>
        <strain evidence="3">AW1220</strain>
    </source>
</reference>
<dbReference type="AlphaFoldDB" id="A0AA37V5B0"/>